<dbReference type="Gene3D" id="3.20.20.150">
    <property type="entry name" value="Divalent-metal-dependent TIM barrel enzymes"/>
    <property type="match status" value="1"/>
</dbReference>
<evidence type="ECO:0000313" key="3">
    <source>
        <dbReference type="Proteomes" id="UP000188603"/>
    </source>
</evidence>
<dbReference type="Proteomes" id="UP000188603">
    <property type="component" value="Chromosome"/>
</dbReference>
<dbReference type="RefSeq" id="WP_077719900.1">
    <property type="nucleotide sequence ID" value="NZ_CP019699.1"/>
</dbReference>
<dbReference type="KEGG" id="ntr:B0W44_09930"/>
<evidence type="ECO:0000259" key="1">
    <source>
        <dbReference type="Pfam" id="PF01261"/>
    </source>
</evidence>
<dbReference type="AlphaFoldDB" id="A0A1U9K7N8"/>
<keyword evidence="3" id="KW-1185">Reference proteome</keyword>
<sequence>MKLAFSTNAFTNMTLPEAVAAVGRLGYEGVEILADVPHAFPPRDDAPWVLDVKWQLERYDIKVSNINGNTAAGFFRDRTGEPTFEPSLCNAAQDVRRQRINYTKGCIDLANVLGASNISITSGMCLPGNPPRQALKFLRESLEELVDYAEQREVNIGIEYEPGLLIENGQELFELMQVVASPRLGVNLDVGHVQVIGEDLDILLKKLGPRIWNVHLEDIDRQKHYHLIPGEGTMDFHSIIGKLRHIGYDRYITVELYTYVNEPVNAAERSISFLRPLVKSTEGEIVNEVF</sequence>
<reference evidence="2 3" key="1">
    <citation type="journal article" date="2015" name="Int. J. Syst. Evol. Microbiol.">
        <title>Novibacillus thermophilus gen. nov., sp. nov., a Gram-staining-negative and moderately thermophilic member of the family Thermoactinomycetaceae.</title>
        <authorList>
            <person name="Yang G."/>
            <person name="Chen J."/>
            <person name="Zhou S."/>
        </authorList>
    </citation>
    <scope>NUCLEOTIDE SEQUENCE [LARGE SCALE GENOMIC DNA]</scope>
    <source>
        <strain evidence="2 3">SG-1</strain>
    </source>
</reference>
<dbReference type="InterPro" id="IPR036237">
    <property type="entry name" value="Xyl_isomerase-like_sf"/>
</dbReference>
<organism evidence="2 3">
    <name type="scientific">Novibacillus thermophilus</name>
    <dbReference type="NCBI Taxonomy" id="1471761"/>
    <lineage>
        <taxon>Bacteria</taxon>
        <taxon>Bacillati</taxon>
        <taxon>Bacillota</taxon>
        <taxon>Bacilli</taxon>
        <taxon>Bacillales</taxon>
        <taxon>Thermoactinomycetaceae</taxon>
        <taxon>Novibacillus</taxon>
    </lineage>
</organism>
<dbReference type="InterPro" id="IPR013022">
    <property type="entry name" value="Xyl_isomerase-like_TIM-brl"/>
</dbReference>
<proteinExistence type="predicted"/>
<dbReference type="STRING" id="1471761.B0W44_09930"/>
<gene>
    <name evidence="2" type="ORF">B0W44_09930</name>
</gene>
<dbReference type="Pfam" id="PF01261">
    <property type="entry name" value="AP_endonuc_2"/>
    <property type="match status" value="1"/>
</dbReference>
<dbReference type="OrthoDB" id="128241at2"/>
<accession>A0A1U9K7N8</accession>
<evidence type="ECO:0000313" key="2">
    <source>
        <dbReference type="EMBL" id="AQS56041.1"/>
    </source>
</evidence>
<protein>
    <submittedName>
        <fullName evidence="2">Xylose isomerase</fullName>
    </submittedName>
</protein>
<name>A0A1U9K7N8_9BACL</name>
<feature type="domain" description="Xylose isomerase-like TIM barrel" evidence="1">
    <location>
        <begin position="20"/>
        <end position="276"/>
    </location>
</feature>
<dbReference type="InterPro" id="IPR050312">
    <property type="entry name" value="IolE/XylAMocC-like"/>
</dbReference>
<dbReference type="GO" id="GO:0016853">
    <property type="term" value="F:isomerase activity"/>
    <property type="evidence" value="ECO:0007669"/>
    <property type="project" value="UniProtKB-KW"/>
</dbReference>
<dbReference type="SUPFAM" id="SSF51658">
    <property type="entry name" value="Xylose isomerase-like"/>
    <property type="match status" value="1"/>
</dbReference>
<keyword evidence="2" id="KW-0413">Isomerase</keyword>
<dbReference type="PANTHER" id="PTHR12110">
    <property type="entry name" value="HYDROXYPYRUVATE ISOMERASE"/>
    <property type="match status" value="1"/>
</dbReference>
<dbReference type="EMBL" id="CP019699">
    <property type="protein sequence ID" value="AQS56041.1"/>
    <property type="molecule type" value="Genomic_DNA"/>
</dbReference>